<evidence type="ECO:0000256" key="1">
    <source>
        <dbReference type="SAM" id="MobiDB-lite"/>
    </source>
</evidence>
<feature type="region of interest" description="Disordered" evidence="1">
    <location>
        <begin position="415"/>
        <end position="435"/>
    </location>
</feature>
<dbReference type="RefSeq" id="WP_179540690.1">
    <property type="nucleotide sequence ID" value="NZ_BAAALL010000004.1"/>
</dbReference>
<dbReference type="SMART" id="SM00642">
    <property type="entry name" value="Aamy"/>
    <property type="match status" value="1"/>
</dbReference>
<feature type="domain" description="Glycosyl hydrolase family 13 catalytic" evidence="2">
    <location>
        <begin position="18"/>
        <end position="426"/>
    </location>
</feature>
<dbReference type="EMBL" id="JACCFY010000001">
    <property type="protein sequence ID" value="NYJ77170.1"/>
    <property type="molecule type" value="Genomic_DNA"/>
</dbReference>
<dbReference type="GO" id="GO:0005975">
    <property type="term" value="P:carbohydrate metabolic process"/>
    <property type="evidence" value="ECO:0007669"/>
    <property type="project" value="InterPro"/>
</dbReference>
<dbReference type="Gene3D" id="3.20.20.80">
    <property type="entry name" value="Glycosidases"/>
    <property type="match status" value="1"/>
</dbReference>
<dbReference type="Pfam" id="PF22157">
    <property type="entry name" value="SupH-like_C"/>
    <property type="match status" value="1"/>
</dbReference>
<dbReference type="InterPro" id="IPR006047">
    <property type="entry name" value="GH13_cat_dom"/>
</dbReference>
<reference evidence="3 4" key="1">
    <citation type="submission" date="2020-07" db="EMBL/GenBank/DDBJ databases">
        <title>Sequencing the genomes of 1000 actinobacteria strains.</title>
        <authorList>
            <person name="Klenk H.-P."/>
        </authorList>
    </citation>
    <scope>NUCLEOTIDE SEQUENCE [LARGE SCALE GENOMIC DNA]</scope>
    <source>
        <strain evidence="3 4">DSM 15475</strain>
    </source>
</reference>
<dbReference type="PANTHER" id="PTHR10357">
    <property type="entry name" value="ALPHA-AMYLASE FAMILY MEMBER"/>
    <property type="match status" value="1"/>
</dbReference>
<dbReference type="SUPFAM" id="SSF51445">
    <property type="entry name" value="(Trans)glycosidases"/>
    <property type="match status" value="1"/>
</dbReference>
<dbReference type="Proteomes" id="UP000535437">
    <property type="component" value="Unassembled WGS sequence"/>
</dbReference>
<evidence type="ECO:0000259" key="2">
    <source>
        <dbReference type="SMART" id="SM00642"/>
    </source>
</evidence>
<dbReference type="InterPro" id="IPR017853">
    <property type="entry name" value="GH"/>
</dbReference>
<dbReference type="CDD" id="cd11334">
    <property type="entry name" value="AmyAc_TreS"/>
    <property type="match status" value="1"/>
</dbReference>
<dbReference type="Gene3D" id="3.90.400.10">
    <property type="entry name" value="Oligo-1,6-glucosidase, Domain 2"/>
    <property type="match status" value="1"/>
</dbReference>
<dbReference type="InterPro" id="IPR045857">
    <property type="entry name" value="O16G_dom_2"/>
</dbReference>
<organism evidence="3 4">
    <name type="scientific">Nesterenkonia xinjiangensis</name>
    <dbReference type="NCBI Taxonomy" id="225327"/>
    <lineage>
        <taxon>Bacteria</taxon>
        <taxon>Bacillati</taxon>
        <taxon>Actinomycetota</taxon>
        <taxon>Actinomycetes</taxon>
        <taxon>Micrococcales</taxon>
        <taxon>Micrococcaceae</taxon>
        <taxon>Nesterenkonia</taxon>
    </lineage>
</organism>
<dbReference type="InterPro" id="IPR054049">
    <property type="entry name" value="SupH-like_C"/>
</dbReference>
<protein>
    <submittedName>
        <fullName evidence="3">Trehalose synthase</fullName>
    </submittedName>
</protein>
<accession>A0A7Z0GJK9</accession>
<dbReference type="AlphaFoldDB" id="A0A7Z0GJK9"/>
<proteinExistence type="predicted"/>
<evidence type="ECO:0000313" key="3">
    <source>
        <dbReference type="EMBL" id="NYJ77170.1"/>
    </source>
</evidence>
<dbReference type="PANTHER" id="PTHR10357:SF219">
    <property type="entry name" value="MALTOSE ALPHA-D-GLUCOSYLTRANSFERASE"/>
    <property type="match status" value="1"/>
</dbReference>
<sequence>MRIADTADLWYKNAVVYCLDVATFLDSDGDGVGDFAGLTQRVDYLAEVGVTCLWLMPFYPSPRLDDGYDVQDMYGVDQRYGDHGDVVEFVRVAHDRGIRVIIDLVINHTSERHPWFRRSRSSRDSPYRDFYVWRSDTPPDTSDQTMFPDVEDGIWSYDEKTGEHYLHHFFSHQPDLNTANPQVREAIERTMGFWLQMGVDGFRVDAVPFALNENTIGLREHRDFDEPHDYLRSLRGFLQRRSSGNGAGIMLGEVNLPHAEQVDFFGGEAGDQLTMQFDFLTNQKTFLAMARQDARPIAEALRARPGGLPETCQYANFLRNHDELTLDLLSDSEREEIFAEFGPEEEMQLFGRGLKRRLPPMVDGDPRRLKMAYSLLFALPGTPVMFYGEEIGMGERLDLEGRAAVRTPMQWSAEKNGGFSAARPSRLPRPLVEGPYGPEHVNAAAARRDEDSLLQHVTRLCQRYRESPELGWGEVEVIEQPHHQVLVHRMTWRGSAMVLLHNLAPEPALVGFELDDLEEGAELVDLLQPGTCTLDAAGHTEIGLDAYGYRWLRVRREGDARLV</sequence>
<evidence type="ECO:0000313" key="4">
    <source>
        <dbReference type="Proteomes" id="UP000535437"/>
    </source>
</evidence>
<name>A0A7Z0GJK9_9MICC</name>
<dbReference type="Pfam" id="PF00128">
    <property type="entry name" value="Alpha-amylase"/>
    <property type="match status" value="2"/>
</dbReference>
<gene>
    <name evidence="3" type="ORF">HNR09_000581</name>
</gene>
<comment type="caution">
    <text evidence="3">The sequence shown here is derived from an EMBL/GenBank/DDBJ whole genome shotgun (WGS) entry which is preliminary data.</text>
</comment>
<dbReference type="Gene3D" id="2.60.40.1180">
    <property type="entry name" value="Golgi alpha-mannosidase II"/>
    <property type="match status" value="1"/>
</dbReference>
<keyword evidence="4" id="KW-1185">Reference proteome</keyword>
<dbReference type="InterPro" id="IPR013780">
    <property type="entry name" value="Glyco_hydro_b"/>
</dbReference>